<dbReference type="Proteomes" id="UP000792457">
    <property type="component" value="Unassembled WGS sequence"/>
</dbReference>
<keyword evidence="2" id="KW-1185">Reference proteome</keyword>
<evidence type="ECO:0000313" key="1">
    <source>
        <dbReference type="EMBL" id="KAG8235302.1"/>
    </source>
</evidence>
<evidence type="ECO:0000313" key="2">
    <source>
        <dbReference type="Proteomes" id="UP000792457"/>
    </source>
</evidence>
<comment type="caution">
    <text evidence="1">The sequence shown here is derived from an EMBL/GenBank/DDBJ whole genome shotgun (WGS) entry which is preliminary data.</text>
</comment>
<name>A0A8K0KIS0_LADFU</name>
<accession>A0A8K0KIS0</accession>
<dbReference type="OrthoDB" id="6420987at2759"/>
<protein>
    <submittedName>
        <fullName evidence="1">Uncharacterized protein</fullName>
    </submittedName>
</protein>
<reference evidence="1" key="2">
    <citation type="submission" date="2017-10" db="EMBL/GenBank/DDBJ databases">
        <title>Ladona fulva Genome sequencing and assembly.</title>
        <authorList>
            <person name="Murali S."/>
            <person name="Richards S."/>
            <person name="Bandaranaike D."/>
            <person name="Bellair M."/>
            <person name="Blankenburg K."/>
            <person name="Chao H."/>
            <person name="Dinh H."/>
            <person name="Doddapaneni H."/>
            <person name="Dugan-Rocha S."/>
            <person name="Elkadiri S."/>
            <person name="Gnanaolivu R."/>
            <person name="Hernandez B."/>
            <person name="Skinner E."/>
            <person name="Javaid M."/>
            <person name="Lee S."/>
            <person name="Li M."/>
            <person name="Ming W."/>
            <person name="Munidasa M."/>
            <person name="Muniz J."/>
            <person name="Nguyen L."/>
            <person name="Hughes D."/>
            <person name="Osuji N."/>
            <person name="Pu L.-L."/>
            <person name="Puazo M."/>
            <person name="Qu C."/>
            <person name="Quiroz J."/>
            <person name="Raj R."/>
            <person name="Weissenberger G."/>
            <person name="Xin Y."/>
            <person name="Zou X."/>
            <person name="Han Y."/>
            <person name="Worley K."/>
            <person name="Muzny D."/>
            <person name="Gibbs R."/>
        </authorList>
    </citation>
    <scope>NUCLEOTIDE SEQUENCE</scope>
    <source>
        <strain evidence="1">Sampled in the wild</strain>
    </source>
</reference>
<dbReference type="AlphaFoldDB" id="A0A8K0KIS0"/>
<gene>
    <name evidence="1" type="ORF">J437_LFUL014941</name>
</gene>
<sequence>MASDVHRYVVYYTKQSGGELGPIYSASYRFQRGRGLSNFFSSIWSFVRPLFQTGLQTLGKEAASAGVGILSDIGKKPVKDILSTRLNEVGENLKRKAEEKIKRMSGDGLRVRNKGIKGRHTMLKHHLGGYAFASGSVSTSTGANDCWESLLHYIIGSRTVPYETLSSLDNQSSLEFSISTSMDPYIDLATIELKLLVKLCKADGSNLSGNVNKQPGVVNNILHSLFDQCNVYINGTQVTPSDDHYAYCRESVESHLACDGWVIDTGDNINKQDDANVGFTKRRNLFANSKVVQLVGKLHGDIFSQSLYLIGGATLGIKLSLAKPSFYILEDDENVSMLKILDATLHVVTSPAGSGE</sequence>
<dbReference type="EMBL" id="KZ308896">
    <property type="protein sequence ID" value="KAG8235302.1"/>
    <property type="molecule type" value="Genomic_DNA"/>
</dbReference>
<proteinExistence type="predicted"/>
<organism evidence="1 2">
    <name type="scientific">Ladona fulva</name>
    <name type="common">Scarce chaser dragonfly</name>
    <name type="synonym">Libellula fulva</name>
    <dbReference type="NCBI Taxonomy" id="123851"/>
    <lineage>
        <taxon>Eukaryota</taxon>
        <taxon>Metazoa</taxon>
        <taxon>Ecdysozoa</taxon>
        <taxon>Arthropoda</taxon>
        <taxon>Hexapoda</taxon>
        <taxon>Insecta</taxon>
        <taxon>Pterygota</taxon>
        <taxon>Palaeoptera</taxon>
        <taxon>Odonata</taxon>
        <taxon>Epiprocta</taxon>
        <taxon>Anisoptera</taxon>
        <taxon>Libelluloidea</taxon>
        <taxon>Libellulidae</taxon>
        <taxon>Ladona</taxon>
    </lineage>
</organism>
<reference evidence="1" key="1">
    <citation type="submission" date="2013-04" db="EMBL/GenBank/DDBJ databases">
        <authorList>
            <person name="Qu J."/>
            <person name="Murali S.C."/>
            <person name="Bandaranaike D."/>
            <person name="Bellair M."/>
            <person name="Blankenburg K."/>
            <person name="Chao H."/>
            <person name="Dinh H."/>
            <person name="Doddapaneni H."/>
            <person name="Downs B."/>
            <person name="Dugan-Rocha S."/>
            <person name="Elkadiri S."/>
            <person name="Gnanaolivu R.D."/>
            <person name="Hernandez B."/>
            <person name="Javaid M."/>
            <person name="Jayaseelan J.C."/>
            <person name="Lee S."/>
            <person name="Li M."/>
            <person name="Ming W."/>
            <person name="Munidasa M."/>
            <person name="Muniz J."/>
            <person name="Nguyen L."/>
            <person name="Ongeri F."/>
            <person name="Osuji N."/>
            <person name="Pu L.-L."/>
            <person name="Puazo M."/>
            <person name="Qu C."/>
            <person name="Quiroz J."/>
            <person name="Raj R."/>
            <person name="Weissenberger G."/>
            <person name="Xin Y."/>
            <person name="Zou X."/>
            <person name="Han Y."/>
            <person name="Richards S."/>
            <person name="Worley K."/>
            <person name="Muzny D."/>
            <person name="Gibbs R."/>
        </authorList>
    </citation>
    <scope>NUCLEOTIDE SEQUENCE</scope>
    <source>
        <strain evidence="1">Sampled in the wild</strain>
    </source>
</reference>